<comment type="caution">
    <text evidence="2">The sequence shown here is derived from an EMBL/GenBank/DDBJ whole genome shotgun (WGS) entry which is preliminary data.</text>
</comment>
<gene>
    <name evidence="2" type="ORF">QE375_000406</name>
</gene>
<reference evidence="2 3" key="1">
    <citation type="submission" date="2023-08" db="EMBL/GenBank/DDBJ databases">
        <title>Functional and genomic diversity of the sorghum phyllosphere microbiome.</title>
        <authorList>
            <person name="Shade A."/>
        </authorList>
    </citation>
    <scope>NUCLEOTIDE SEQUENCE [LARGE SCALE GENOMIC DNA]</scope>
    <source>
        <strain evidence="2 3">SORGH_AS_0445</strain>
    </source>
</reference>
<evidence type="ECO:0000313" key="3">
    <source>
        <dbReference type="Proteomes" id="UP001249291"/>
    </source>
</evidence>
<feature type="region of interest" description="Disordered" evidence="1">
    <location>
        <begin position="212"/>
        <end position="244"/>
    </location>
</feature>
<evidence type="ECO:0000313" key="2">
    <source>
        <dbReference type="EMBL" id="MDR6140852.1"/>
    </source>
</evidence>
<keyword evidence="3" id="KW-1185">Reference proteome</keyword>
<dbReference type="EMBL" id="JAVIZQ010000001">
    <property type="protein sequence ID" value="MDR6140852.1"/>
    <property type="molecule type" value="Genomic_DNA"/>
</dbReference>
<dbReference type="Proteomes" id="UP001249291">
    <property type="component" value="Unassembled WGS sequence"/>
</dbReference>
<proteinExistence type="predicted"/>
<organism evidence="2 3">
    <name type="scientific">Microbacterium foliorum</name>
    <dbReference type="NCBI Taxonomy" id="104336"/>
    <lineage>
        <taxon>Bacteria</taxon>
        <taxon>Bacillati</taxon>
        <taxon>Actinomycetota</taxon>
        <taxon>Actinomycetes</taxon>
        <taxon>Micrococcales</taxon>
        <taxon>Microbacteriaceae</taxon>
        <taxon>Microbacterium</taxon>
    </lineage>
</organism>
<dbReference type="RefSeq" id="WP_396654505.1">
    <property type="nucleotide sequence ID" value="NZ_JAVIZQ010000001.1"/>
</dbReference>
<name>A0ABU1HLD0_9MICO</name>
<feature type="compositionally biased region" description="Low complexity" evidence="1">
    <location>
        <begin position="222"/>
        <end position="244"/>
    </location>
</feature>
<sequence>MQPGIVTARPGDVVVGEVAVDRLHRQRSGHDRQCLVRVLRGRAHAGAQFGLRHRRGERADLGIGDAHVPHLVALEPRMRETRERVHGCRRQRAELGEDHGSQIPRIDHRLTRGELTAAHRESPPALRELTVESGEHGGNPHAGRAIGVERRMLRGSRVVTEDGVVDAQHAARSVRLDQHEIAVLIAAELGRHRLDSVAFASDQRGVVRADVRSDEPRAVTHPRPAARPSASRRTSSACRASELP</sequence>
<accession>A0ABU1HLD0</accession>
<protein>
    <submittedName>
        <fullName evidence="2">Uncharacterized protein</fullName>
    </submittedName>
</protein>
<evidence type="ECO:0000256" key="1">
    <source>
        <dbReference type="SAM" id="MobiDB-lite"/>
    </source>
</evidence>